<accession>A0A1S1MV11</accession>
<dbReference type="PROSITE" id="PS51186">
    <property type="entry name" value="GNAT"/>
    <property type="match status" value="1"/>
</dbReference>
<dbReference type="STRING" id="1859457.BET10_09340"/>
<dbReference type="CDD" id="cd04301">
    <property type="entry name" value="NAT_SF"/>
    <property type="match status" value="1"/>
</dbReference>
<name>A0A1S1MV11_9GAMM</name>
<dbReference type="Proteomes" id="UP000179786">
    <property type="component" value="Unassembled WGS sequence"/>
</dbReference>
<evidence type="ECO:0000313" key="2">
    <source>
        <dbReference type="EMBL" id="OHU91061.1"/>
    </source>
</evidence>
<evidence type="ECO:0000259" key="1">
    <source>
        <dbReference type="PROSITE" id="PS51186"/>
    </source>
</evidence>
<reference evidence="2 3" key="1">
    <citation type="submission" date="2016-09" db="EMBL/GenBank/DDBJ databases">
        <title>Pseudoalteromonas amylolytica sp. nov., isolated from the surface seawater.</title>
        <authorList>
            <person name="Wu Y.-H."/>
            <person name="Cheng H."/>
            <person name="Jin X.-B."/>
            <person name="Wang C.-S."/>
            <person name="Xu X.-W."/>
        </authorList>
    </citation>
    <scope>NUCLEOTIDE SEQUENCE [LARGE SCALE GENOMIC DNA]</scope>
    <source>
        <strain evidence="2 3">JW1</strain>
    </source>
</reference>
<dbReference type="OrthoDB" id="9796171at2"/>
<dbReference type="GO" id="GO:0016747">
    <property type="term" value="F:acyltransferase activity, transferring groups other than amino-acyl groups"/>
    <property type="evidence" value="ECO:0007669"/>
    <property type="project" value="InterPro"/>
</dbReference>
<proteinExistence type="predicted"/>
<evidence type="ECO:0000313" key="3">
    <source>
        <dbReference type="Proteomes" id="UP000179786"/>
    </source>
</evidence>
<protein>
    <submittedName>
        <fullName evidence="2">GNAT family N-acetyltransferase</fullName>
    </submittedName>
</protein>
<keyword evidence="3" id="KW-1185">Reference proteome</keyword>
<keyword evidence="2" id="KW-0808">Transferase</keyword>
<dbReference type="RefSeq" id="WP_070984594.1">
    <property type="nucleotide sequence ID" value="NZ_MKJU01000025.1"/>
</dbReference>
<dbReference type="InterPro" id="IPR016181">
    <property type="entry name" value="Acyl_CoA_acyltransferase"/>
</dbReference>
<dbReference type="SUPFAM" id="SSF55729">
    <property type="entry name" value="Acyl-CoA N-acyltransferases (Nat)"/>
    <property type="match status" value="1"/>
</dbReference>
<organism evidence="2 3">
    <name type="scientific">Pseudoalteromonas amylolytica</name>
    <dbReference type="NCBI Taxonomy" id="1859457"/>
    <lineage>
        <taxon>Bacteria</taxon>
        <taxon>Pseudomonadati</taxon>
        <taxon>Pseudomonadota</taxon>
        <taxon>Gammaproteobacteria</taxon>
        <taxon>Alteromonadales</taxon>
        <taxon>Pseudoalteromonadaceae</taxon>
        <taxon>Pseudoalteromonas</taxon>
    </lineage>
</organism>
<dbReference type="Pfam" id="PF13673">
    <property type="entry name" value="Acetyltransf_10"/>
    <property type="match status" value="1"/>
</dbReference>
<sequence>MNWQISTFSQLDTDTLFSLLKARVDVFVVEQQCAYPELDEIDRQSDTFHVMAYEQGELCAYARVYRKSASECAIGRVLVMPSARGKGLAAPLMQTAIEVCDTHFKGNDVVLSAQTYLLKFYQSTGFVIEGEEYLEDGIPHQDMRLTRRFKRG</sequence>
<comment type="caution">
    <text evidence="2">The sequence shown here is derived from an EMBL/GenBank/DDBJ whole genome shotgun (WGS) entry which is preliminary data.</text>
</comment>
<gene>
    <name evidence="2" type="ORF">BET10_09340</name>
</gene>
<dbReference type="EMBL" id="MKJU01000025">
    <property type="protein sequence ID" value="OHU91061.1"/>
    <property type="molecule type" value="Genomic_DNA"/>
</dbReference>
<dbReference type="AlphaFoldDB" id="A0A1S1MV11"/>
<dbReference type="Gene3D" id="3.40.630.30">
    <property type="match status" value="1"/>
</dbReference>
<feature type="domain" description="N-acetyltransferase" evidence="1">
    <location>
        <begin position="6"/>
        <end position="148"/>
    </location>
</feature>
<dbReference type="InterPro" id="IPR000182">
    <property type="entry name" value="GNAT_dom"/>
</dbReference>